<dbReference type="CDD" id="cd12872">
    <property type="entry name" value="SPRY_Ash2"/>
    <property type="match status" value="1"/>
</dbReference>
<comment type="subcellular location">
    <subcellularLocation>
        <location evidence="1">Nucleus</location>
    </subcellularLocation>
</comment>
<dbReference type="SMART" id="SM00449">
    <property type="entry name" value="SPRY"/>
    <property type="match status" value="1"/>
</dbReference>
<dbReference type="Proteomes" id="UP000799640">
    <property type="component" value="Unassembled WGS sequence"/>
</dbReference>
<evidence type="ECO:0000256" key="4">
    <source>
        <dbReference type="SAM" id="MobiDB-lite"/>
    </source>
</evidence>
<evidence type="ECO:0000256" key="1">
    <source>
        <dbReference type="ARBA" id="ARBA00004123"/>
    </source>
</evidence>
<accession>A0A6G1HPC9</accession>
<feature type="region of interest" description="Disordered" evidence="4">
    <location>
        <begin position="270"/>
        <end position="305"/>
    </location>
</feature>
<dbReference type="InterPro" id="IPR003877">
    <property type="entry name" value="SPRY_dom"/>
</dbReference>
<feature type="compositionally biased region" description="Basic and acidic residues" evidence="4">
    <location>
        <begin position="46"/>
        <end position="62"/>
    </location>
</feature>
<protein>
    <recommendedName>
        <fullName evidence="5">SPRY domain-containing protein</fullName>
    </recommendedName>
</protein>
<evidence type="ECO:0000256" key="3">
    <source>
        <dbReference type="ARBA" id="ARBA00038149"/>
    </source>
</evidence>
<dbReference type="InterPro" id="IPR037353">
    <property type="entry name" value="ASH2"/>
</dbReference>
<sequence length="596" mass="65079">MSAQSTPARGNTPTAPPSLRRVGDEDHAPAIPSPLNPAPRTASKPALREPREKKDSLKKREAAAATRSSTPADTGSRGKKGAKAAAAASPSPMRYQIPEPRFADYDPPKDPVFASHEPNPFFTPNGVELRKPIDHAENKKAYRYTHAIADPLFRHKQFYRQTDSKPQGPRMSVEDSDKLTHFDDSMTMITNEKGWRMSRANVFAREGSLYYEVKVVRGIAPDGPAPTTPDSPPEPHIRMGWARREAPLDSPVGFDGYSYGIADMRCAPMHRSRPGKFLDKQKTKGKPKSKAAARQEPPPPEDHIRTGDVIGLLITLPSLSLHRKVVEGIYNPAVDVDDGFTDPPGPAADIIRDRIPVPYRSNLYFEQFEYQPTKAMETYNDRSPINTITPHPNHPDAALRTLPHSSIRVYKNGIPLGTAFEGLLAFLPPASLVPASTGARPGFDDGTIGYYPAVSMFSGGIAELNFGPGFWFPPPELGIRSSRHPQGAPVPADMPATGADADGDGDGDIMLPDAPTSITSPMHGGPPEPKSAGDEKRRVRGVGERYREQVAEDVVWDLVDEVDFFAQDGGYAYVPERDSPEVKRGTARGVANLRDE</sequence>
<dbReference type="InterPro" id="IPR013320">
    <property type="entry name" value="ConA-like_dom_sf"/>
</dbReference>
<dbReference type="InterPro" id="IPR043136">
    <property type="entry name" value="B30.2/SPRY_sf"/>
</dbReference>
<evidence type="ECO:0000259" key="5">
    <source>
        <dbReference type="SMART" id="SM00449"/>
    </source>
</evidence>
<name>A0A6G1HPC9_9PEZI</name>
<feature type="region of interest" description="Disordered" evidence="4">
    <location>
        <begin position="1"/>
        <end position="107"/>
    </location>
</feature>
<dbReference type="Gene3D" id="2.60.120.920">
    <property type="match status" value="1"/>
</dbReference>
<gene>
    <name evidence="6" type="ORF">EJ06DRAFT_584254</name>
</gene>
<feature type="region of interest" description="Disordered" evidence="4">
    <location>
        <begin position="481"/>
        <end position="540"/>
    </location>
</feature>
<feature type="compositionally biased region" description="Basic and acidic residues" evidence="4">
    <location>
        <begin position="531"/>
        <end position="540"/>
    </location>
</feature>
<feature type="compositionally biased region" description="Polar residues" evidence="4">
    <location>
        <begin position="1"/>
        <end position="13"/>
    </location>
</feature>
<dbReference type="SUPFAM" id="SSF49899">
    <property type="entry name" value="Concanavalin A-like lectins/glucanases"/>
    <property type="match status" value="1"/>
</dbReference>
<dbReference type="PANTHER" id="PTHR10598">
    <property type="entry name" value="SET1/ASH2 HISTONE METHYLTRANSFERASE COMPLEX SUBUNIT ASH2"/>
    <property type="match status" value="1"/>
</dbReference>
<keyword evidence="7" id="KW-1185">Reference proteome</keyword>
<evidence type="ECO:0000313" key="7">
    <source>
        <dbReference type="Proteomes" id="UP000799640"/>
    </source>
</evidence>
<dbReference type="PANTHER" id="PTHR10598:SF0">
    <property type="entry name" value="SET1_ASH2 HISTONE METHYLTRANSFERASE COMPLEX SUBUNIT ASH2"/>
    <property type="match status" value="1"/>
</dbReference>
<evidence type="ECO:0000256" key="2">
    <source>
        <dbReference type="ARBA" id="ARBA00023242"/>
    </source>
</evidence>
<dbReference type="GO" id="GO:0000976">
    <property type="term" value="F:transcription cis-regulatory region binding"/>
    <property type="evidence" value="ECO:0007669"/>
    <property type="project" value="TreeGrafter"/>
</dbReference>
<proteinExistence type="inferred from homology"/>
<dbReference type="AlphaFoldDB" id="A0A6G1HPC9"/>
<feature type="domain" description="SPRY" evidence="5">
    <location>
        <begin position="206"/>
        <end position="470"/>
    </location>
</feature>
<dbReference type="OrthoDB" id="10266026at2759"/>
<evidence type="ECO:0000313" key="6">
    <source>
        <dbReference type="EMBL" id="KAF2397913.1"/>
    </source>
</evidence>
<dbReference type="GO" id="GO:0048188">
    <property type="term" value="C:Set1C/COMPASS complex"/>
    <property type="evidence" value="ECO:0007669"/>
    <property type="project" value="InterPro"/>
</dbReference>
<keyword evidence="2" id="KW-0539">Nucleus</keyword>
<feature type="region of interest" description="Disordered" evidence="4">
    <location>
        <begin position="576"/>
        <end position="596"/>
    </location>
</feature>
<organism evidence="6 7">
    <name type="scientific">Trichodelitschia bisporula</name>
    <dbReference type="NCBI Taxonomy" id="703511"/>
    <lineage>
        <taxon>Eukaryota</taxon>
        <taxon>Fungi</taxon>
        <taxon>Dikarya</taxon>
        <taxon>Ascomycota</taxon>
        <taxon>Pezizomycotina</taxon>
        <taxon>Dothideomycetes</taxon>
        <taxon>Dothideomycetes incertae sedis</taxon>
        <taxon>Phaeotrichales</taxon>
        <taxon>Phaeotrichaceae</taxon>
        <taxon>Trichodelitschia</taxon>
    </lineage>
</organism>
<reference evidence="6" key="1">
    <citation type="journal article" date="2020" name="Stud. Mycol.">
        <title>101 Dothideomycetes genomes: a test case for predicting lifestyles and emergence of pathogens.</title>
        <authorList>
            <person name="Haridas S."/>
            <person name="Albert R."/>
            <person name="Binder M."/>
            <person name="Bloem J."/>
            <person name="Labutti K."/>
            <person name="Salamov A."/>
            <person name="Andreopoulos B."/>
            <person name="Baker S."/>
            <person name="Barry K."/>
            <person name="Bills G."/>
            <person name="Bluhm B."/>
            <person name="Cannon C."/>
            <person name="Castanera R."/>
            <person name="Culley D."/>
            <person name="Daum C."/>
            <person name="Ezra D."/>
            <person name="Gonzalez J."/>
            <person name="Henrissat B."/>
            <person name="Kuo A."/>
            <person name="Liang C."/>
            <person name="Lipzen A."/>
            <person name="Lutzoni F."/>
            <person name="Magnuson J."/>
            <person name="Mondo S."/>
            <person name="Nolan M."/>
            <person name="Ohm R."/>
            <person name="Pangilinan J."/>
            <person name="Park H.-J."/>
            <person name="Ramirez L."/>
            <person name="Alfaro M."/>
            <person name="Sun H."/>
            <person name="Tritt A."/>
            <person name="Yoshinaga Y."/>
            <person name="Zwiers L.-H."/>
            <person name="Turgeon B."/>
            <person name="Goodwin S."/>
            <person name="Spatafora J."/>
            <person name="Crous P."/>
            <person name="Grigoriev I."/>
        </authorList>
    </citation>
    <scope>NUCLEOTIDE SEQUENCE</scope>
    <source>
        <strain evidence="6">CBS 262.69</strain>
    </source>
</reference>
<comment type="similarity">
    <text evidence="3">Belongs to the cclA family.</text>
</comment>
<dbReference type="EMBL" id="ML996702">
    <property type="protein sequence ID" value="KAF2397913.1"/>
    <property type="molecule type" value="Genomic_DNA"/>
</dbReference>